<sequence>MPDKPKSQSQPDLDAWILGSGIASLSAAVHLLRDANLPPHRIHILESRTISGGGSISSGDPVNGYDYRAGCMPGFNDVCMEDLLSLVPMGNGSGRTIKEEIKDFNSKERIEDRANTRLLVRGSKGLERVDGRRGGLGMKERMDIMMLMTKTERGLGRMRIEEYFGKGFFKTTFWIVWSTTSGFRECHSVAEFRRSLHRFYNDFDELNHPRVLDRTRFNHYESIVVPITHFLQHEGVDFRFHSRVTDIITDPADDHRRVSTIRYVENCTEKTIAVRQNDIVIVSLGSIMSGSSSGTNTEPPSLELMGEENGLDENWLLWLELATKDAKFGNAYNFCTRMNESQLESFTVTLRTPAFFNAFIELTGDEPGTGALVTLKDSPWLFTLSIPHQPLFPNQPEHIQVFWGYASYPDRTGDYIKKPMLSCSGEEIMIELLHHLNFPVPDILSDSITIPCVMPRMAATFLPRDTTDRPKVIPEHMMNMALIGRFVNIPDETVTMDYTVRGAQMAVYNLMGLDKETRKSRKSSSLSFFGL</sequence>
<keyword evidence="2" id="KW-1185">Reference proteome</keyword>
<dbReference type="VEuPathDB" id="FungiDB:ASPWEDRAFT_26485"/>
<dbReference type="InterPro" id="IPR010354">
    <property type="entry name" value="Oleate_hydratase"/>
</dbReference>
<evidence type="ECO:0000313" key="2">
    <source>
        <dbReference type="Proteomes" id="UP000184383"/>
    </source>
</evidence>
<dbReference type="GO" id="GO:0006631">
    <property type="term" value="P:fatty acid metabolic process"/>
    <property type="evidence" value="ECO:0007669"/>
    <property type="project" value="InterPro"/>
</dbReference>
<dbReference type="GO" id="GO:0071949">
    <property type="term" value="F:FAD binding"/>
    <property type="evidence" value="ECO:0007669"/>
    <property type="project" value="InterPro"/>
</dbReference>
<dbReference type="GeneID" id="63748709"/>
<dbReference type="RefSeq" id="XP_040690744.1">
    <property type="nucleotide sequence ID" value="XM_040832861.1"/>
</dbReference>
<evidence type="ECO:0000313" key="1">
    <source>
        <dbReference type="EMBL" id="OJJ37068.1"/>
    </source>
</evidence>
<organism evidence="1 2">
    <name type="scientific">Aspergillus wentii DTO 134E9</name>
    <dbReference type="NCBI Taxonomy" id="1073089"/>
    <lineage>
        <taxon>Eukaryota</taxon>
        <taxon>Fungi</taxon>
        <taxon>Dikarya</taxon>
        <taxon>Ascomycota</taxon>
        <taxon>Pezizomycotina</taxon>
        <taxon>Eurotiomycetes</taxon>
        <taxon>Eurotiomycetidae</taxon>
        <taxon>Eurotiales</taxon>
        <taxon>Aspergillaceae</taxon>
        <taxon>Aspergillus</taxon>
        <taxon>Aspergillus subgen. Cremei</taxon>
    </lineage>
</organism>
<evidence type="ECO:0008006" key="3">
    <source>
        <dbReference type="Google" id="ProtNLM"/>
    </source>
</evidence>
<dbReference type="PANTHER" id="PTHR37417:SF2">
    <property type="entry name" value="67 KDA MYOSIN-CROSS-REACTIVE ANTIGEN FAMILY PROTEIN (AFU_ORTHOLOGUE AFUA_5G09970)"/>
    <property type="match status" value="1"/>
</dbReference>
<name>A0A1L9RQH4_ASPWE</name>
<dbReference type="GO" id="GO:0050151">
    <property type="term" value="F:oleate hydratase activity"/>
    <property type="evidence" value="ECO:0007669"/>
    <property type="project" value="InterPro"/>
</dbReference>
<accession>A0A1L9RQH4</accession>
<dbReference type="OrthoDB" id="545169at2759"/>
<dbReference type="InterPro" id="IPR036188">
    <property type="entry name" value="FAD/NAD-bd_sf"/>
</dbReference>
<reference evidence="2" key="1">
    <citation type="journal article" date="2017" name="Genome Biol.">
        <title>Comparative genomics reveals high biological diversity and specific adaptations in the industrially and medically important fungal genus Aspergillus.</title>
        <authorList>
            <person name="de Vries R.P."/>
            <person name="Riley R."/>
            <person name="Wiebenga A."/>
            <person name="Aguilar-Osorio G."/>
            <person name="Amillis S."/>
            <person name="Uchima C.A."/>
            <person name="Anderluh G."/>
            <person name="Asadollahi M."/>
            <person name="Askin M."/>
            <person name="Barry K."/>
            <person name="Battaglia E."/>
            <person name="Bayram O."/>
            <person name="Benocci T."/>
            <person name="Braus-Stromeyer S.A."/>
            <person name="Caldana C."/>
            <person name="Canovas D."/>
            <person name="Cerqueira G.C."/>
            <person name="Chen F."/>
            <person name="Chen W."/>
            <person name="Choi C."/>
            <person name="Clum A."/>
            <person name="Dos Santos R.A."/>
            <person name="Damasio A.R."/>
            <person name="Diallinas G."/>
            <person name="Emri T."/>
            <person name="Fekete E."/>
            <person name="Flipphi M."/>
            <person name="Freyberg S."/>
            <person name="Gallo A."/>
            <person name="Gournas C."/>
            <person name="Habgood R."/>
            <person name="Hainaut M."/>
            <person name="Harispe M.L."/>
            <person name="Henrissat B."/>
            <person name="Hilden K.S."/>
            <person name="Hope R."/>
            <person name="Hossain A."/>
            <person name="Karabika E."/>
            <person name="Karaffa L."/>
            <person name="Karanyi Z."/>
            <person name="Krasevec N."/>
            <person name="Kuo A."/>
            <person name="Kusch H."/>
            <person name="LaButti K."/>
            <person name="Lagendijk E.L."/>
            <person name="Lapidus A."/>
            <person name="Levasseur A."/>
            <person name="Lindquist E."/>
            <person name="Lipzen A."/>
            <person name="Logrieco A.F."/>
            <person name="MacCabe A."/>
            <person name="Maekelae M.R."/>
            <person name="Malavazi I."/>
            <person name="Melin P."/>
            <person name="Meyer V."/>
            <person name="Mielnichuk N."/>
            <person name="Miskei M."/>
            <person name="Molnar A.P."/>
            <person name="Mule G."/>
            <person name="Ngan C.Y."/>
            <person name="Orejas M."/>
            <person name="Orosz E."/>
            <person name="Ouedraogo J.P."/>
            <person name="Overkamp K.M."/>
            <person name="Park H.-S."/>
            <person name="Perrone G."/>
            <person name="Piumi F."/>
            <person name="Punt P.J."/>
            <person name="Ram A.F."/>
            <person name="Ramon A."/>
            <person name="Rauscher S."/>
            <person name="Record E."/>
            <person name="Riano-Pachon D.M."/>
            <person name="Robert V."/>
            <person name="Roehrig J."/>
            <person name="Ruller R."/>
            <person name="Salamov A."/>
            <person name="Salih N.S."/>
            <person name="Samson R.A."/>
            <person name="Sandor E."/>
            <person name="Sanguinetti M."/>
            <person name="Schuetze T."/>
            <person name="Sepcic K."/>
            <person name="Shelest E."/>
            <person name="Sherlock G."/>
            <person name="Sophianopoulou V."/>
            <person name="Squina F.M."/>
            <person name="Sun H."/>
            <person name="Susca A."/>
            <person name="Todd R.B."/>
            <person name="Tsang A."/>
            <person name="Unkles S.E."/>
            <person name="van de Wiele N."/>
            <person name="van Rossen-Uffink D."/>
            <person name="Oliveira J.V."/>
            <person name="Vesth T.C."/>
            <person name="Visser J."/>
            <person name="Yu J.-H."/>
            <person name="Zhou M."/>
            <person name="Andersen M.R."/>
            <person name="Archer D.B."/>
            <person name="Baker S.E."/>
            <person name="Benoit I."/>
            <person name="Brakhage A.A."/>
            <person name="Braus G.H."/>
            <person name="Fischer R."/>
            <person name="Frisvad J.C."/>
            <person name="Goldman G.H."/>
            <person name="Houbraken J."/>
            <person name="Oakley B."/>
            <person name="Pocsi I."/>
            <person name="Scazzocchio C."/>
            <person name="Seiboth B."/>
            <person name="vanKuyk P.A."/>
            <person name="Wortman J."/>
            <person name="Dyer P.S."/>
            <person name="Grigoriev I.V."/>
        </authorList>
    </citation>
    <scope>NUCLEOTIDE SEQUENCE [LARGE SCALE GENOMIC DNA]</scope>
    <source>
        <strain evidence="2">DTO 134E9</strain>
    </source>
</reference>
<dbReference type="PANTHER" id="PTHR37417">
    <property type="entry name" value="67 KDA MYOSIN-CROSS-REACTIVE ANTIGEN FAMILY PROTEIN (AFU_ORTHOLOGUE AFUA_5G09970)"/>
    <property type="match status" value="1"/>
</dbReference>
<protein>
    <recommendedName>
        <fullName evidence="3">Oleate hydratase</fullName>
    </recommendedName>
</protein>
<proteinExistence type="predicted"/>
<dbReference type="EMBL" id="KV878211">
    <property type="protein sequence ID" value="OJJ37068.1"/>
    <property type="molecule type" value="Genomic_DNA"/>
</dbReference>
<dbReference type="Proteomes" id="UP000184383">
    <property type="component" value="Unassembled WGS sequence"/>
</dbReference>
<dbReference type="Gene3D" id="3.50.50.60">
    <property type="entry name" value="FAD/NAD(P)-binding domain"/>
    <property type="match status" value="3"/>
</dbReference>
<dbReference type="SUPFAM" id="SSF51905">
    <property type="entry name" value="FAD/NAD(P)-binding domain"/>
    <property type="match status" value="1"/>
</dbReference>
<gene>
    <name evidence="1" type="ORF">ASPWEDRAFT_26485</name>
</gene>
<dbReference type="AlphaFoldDB" id="A0A1L9RQH4"/>
<dbReference type="Pfam" id="PF06100">
    <property type="entry name" value="MCRA"/>
    <property type="match status" value="1"/>
</dbReference>